<gene>
    <name evidence="1" type="ORF">ANCDUO_02298</name>
</gene>
<dbReference type="Proteomes" id="UP000054047">
    <property type="component" value="Unassembled WGS sequence"/>
</dbReference>
<sequence length="84" mass="9833">MRQHRYGLSDSSVGIWKSKEFSSWFRRDLVAGDSSGIVLWQKTFSVLLLVVRLRQFTIIRTLTRQDTISYDFGTSYHPVDTDFL</sequence>
<reference evidence="1 2" key="1">
    <citation type="submission" date="2013-12" db="EMBL/GenBank/DDBJ databases">
        <title>Draft genome of the parsitic nematode Ancylostoma duodenale.</title>
        <authorList>
            <person name="Mitreva M."/>
        </authorList>
    </citation>
    <scope>NUCLEOTIDE SEQUENCE [LARGE SCALE GENOMIC DNA]</scope>
    <source>
        <strain evidence="1 2">Zhejiang</strain>
    </source>
</reference>
<accession>A0A0C2H785</accession>
<dbReference type="EMBL" id="KN726726">
    <property type="protein sequence ID" value="KIH67374.1"/>
    <property type="molecule type" value="Genomic_DNA"/>
</dbReference>
<keyword evidence="2" id="KW-1185">Reference proteome</keyword>
<evidence type="ECO:0000313" key="1">
    <source>
        <dbReference type="EMBL" id="KIH67374.1"/>
    </source>
</evidence>
<organism evidence="1 2">
    <name type="scientific">Ancylostoma duodenale</name>
    <dbReference type="NCBI Taxonomy" id="51022"/>
    <lineage>
        <taxon>Eukaryota</taxon>
        <taxon>Metazoa</taxon>
        <taxon>Ecdysozoa</taxon>
        <taxon>Nematoda</taxon>
        <taxon>Chromadorea</taxon>
        <taxon>Rhabditida</taxon>
        <taxon>Rhabditina</taxon>
        <taxon>Rhabditomorpha</taxon>
        <taxon>Strongyloidea</taxon>
        <taxon>Ancylostomatidae</taxon>
        <taxon>Ancylostomatinae</taxon>
        <taxon>Ancylostoma</taxon>
    </lineage>
</organism>
<name>A0A0C2H785_9BILA</name>
<protein>
    <submittedName>
        <fullName evidence="1">Uncharacterized protein</fullName>
    </submittedName>
</protein>
<dbReference type="AlphaFoldDB" id="A0A0C2H785"/>
<evidence type="ECO:0000313" key="2">
    <source>
        <dbReference type="Proteomes" id="UP000054047"/>
    </source>
</evidence>
<proteinExistence type="predicted"/>